<proteinExistence type="predicted"/>
<dbReference type="InterPro" id="IPR037522">
    <property type="entry name" value="HD_GYP_dom"/>
</dbReference>
<dbReference type="GO" id="GO:0008081">
    <property type="term" value="F:phosphoric diester hydrolase activity"/>
    <property type="evidence" value="ECO:0007669"/>
    <property type="project" value="UniProtKB-ARBA"/>
</dbReference>
<keyword evidence="3" id="KW-1185">Reference proteome</keyword>
<dbReference type="Proteomes" id="UP000561045">
    <property type="component" value="Unassembled WGS sequence"/>
</dbReference>
<dbReference type="RefSeq" id="WP_183635534.1">
    <property type="nucleotide sequence ID" value="NZ_BAABLE010000005.1"/>
</dbReference>
<dbReference type="AlphaFoldDB" id="A0A840BQ73"/>
<dbReference type="InterPro" id="IPR052020">
    <property type="entry name" value="Cyclic_di-GMP/3'3'-cGAMP_PDE"/>
</dbReference>
<dbReference type="PANTHER" id="PTHR45228">
    <property type="entry name" value="CYCLIC DI-GMP PHOSPHODIESTERASE TM_0186-RELATED"/>
    <property type="match status" value="1"/>
</dbReference>
<protein>
    <submittedName>
        <fullName evidence="2">HD-GYP domain-containing protein (C-di-GMP phosphodiesterase class II)</fullName>
    </submittedName>
</protein>
<dbReference type="CDD" id="cd00077">
    <property type="entry name" value="HDc"/>
    <property type="match status" value="1"/>
</dbReference>
<accession>A0A840BQ73</accession>
<evidence type="ECO:0000313" key="2">
    <source>
        <dbReference type="EMBL" id="MBB4013619.1"/>
    </source>
</evidence>
<evidence type="ECO:0000259" key="1">
    <source>
        <dbReference type="PROSITE" id="PS51832"/>
    </source>
</evidence>
<name>A0A840BQ73_9RHOO</name>
<dbReference type="PROSITE" id="PS51832">
    <property type="entry name" value="HD_GYP"/>
    <property type="match status" value="1"/>
</dbReference>
<dbReference type="EMBL" id="JACIET010000002">
    <property type="protein sequence ID" value="MBB4013619.1"/>
    <property type="molecule type" value="Genomic_DNA"/>
</dbReference>
<dbReference type="SUPFAM" id="SSF109604">
    <property type="entry name" value="HD-domain/PDEase-like"/>
    <property type="match status" value="1"/>
</dbReference>
<dbReference type="Gene3D" id="1.10.3210.10">
    <property type="entry name" value="Hypothetical protein af1432"/>
    <property type="match status" value="1"/>
</dbReference>
<feature type="domain" description="HD-GYP" evidence="1">
    <location>
        <begin position="111"/>
        <end position="305"/>
    </location>
</feature>
<sequence>MKLLQLLADHVKVGVPLLWNVRDRDRNLLLSRGNVVQSEAQLQALLARGMYVDEVEYRSQRAASEKPKPQAFDPIWLWSDLQTKLSLLMRENSADPEFLDKLGQLSMLMQLLIERDADVGIFVMMQADAVKYAVSHSVHTAVIAELIAKKVGASDDERRTIINAALTMNLGMFELQAILAAQATPPTDQQRAAIRAHPARSVAILQQAGLKDVDWLRAVAEHHETPDGKGYPRGIKDISVAAELIRHADVFAAKISPRATRSALPPNRAARESFLSMGGQENPMAALLVKEVGIFPPGAFVRLANGEVAIVLRRGQLASTPTVFSVTNSNGVPYIEPVRRDTARKDFTIDSIVPRQSVMVRVNPSRLYGYDKG</sequence>
<organism evidence="2 3">
    <name type="scientific">Niveibacterium umoris</name>
    <dbReference type="NCBI Taxonomy" id="1193620"/>
    <lineage>
        <taxon>Bacteria</taxon>
        <taxon>Pseudomonadati</taxon>
        <taxon>Pseudomonadota</taxon>
        <taxon>Betaproteobacteria</taxon>
        <taxon>Rhodocyclales</taxon>
        <taxon>Rhodocyclaceae</taxon>
        <taxon>Niveibacterium</taxon>
    </lineage>
</organism>
<gene>
    <name evidence="2" type="ORF">GGR36_002965</name>
</gene>
<dbReference type="InterPro" id="IPR003607">
    <property type="entry name" value="HD/PDEase_dom"/>
</dbReference>
<dbReference type="Pfam" id="PF13487">
    <property type="entry name" value="HD_5"/>
    <property type="match status" value="1"/>
</dbReference>
<reference evidence="2 3" key="1">
    <citation type="submission" date="2020-08" db="EMBL/GenBank/DDBJ databases">
        <title>Genomic Encyclopedia of Type Strains, Phase IV (KMG-IV): sequencing the most valuable type-strain genomes for metagenomic binning, comparative biology and taxonomic classification.</title>
        <authorList>
            <person name="Goeker M."/>
        </authorList>
    </citation>
    <scope>NUCLEOTIDE SEQUENCE [LARGE SCALE GENOMIC DNA]</scope>
    <source>
        <strain evidence="2 3">DSM 106739</strain>
    </source>
</reference>
<evidence type="ECO:0000313" key="3">
    <source>
        <dbReference type="Proteomes" id="UP000561045"/>
    </source>
</evidence>
<comment type="caution">
    <text evidence="2">The sequence shown here is derived from an EMBL/GenBank/DDBJ whole genome shotgun (WGS) entry which is preliminary data.</text>
</comment>